<proteinExistence type="predicted"/>
<dbReference type="RefSeq" id="WP_256555233.1">
    <property type="nucleotide sequence ID" value="NZ_JANHOF010000003.1"/>
</dbReference>
<evidence type="ECO:0000313" key="9">
    <source>
        <dbReference type="Proteomes" id="UP001589818"/>
    </source>
</evidence>
<dbReference type="InterPro" id="IPR009056">
    <property type="entry name" value="Cyt_c-like_dom"/>
</dbReference>
<dbReference type="InterPro" id="IPR051811">
    <property type="entry name" value="Cytochrome_c550/c551-like"/>
</dbReference>
<evidence type="ECO:0000256" key="5">
    <source>
        <dbReference type="ARBA" id="ARBA00023004"/>
    </source>
</evidence>
<keyword evidence="3 6" id="KW-0479">Metal-binding</keyword>
<keyword evidence="4" id="KW-0249">Electron transport</keyword>
<dbReference type="Gene3D" id="1.10.760.10">
    <property type="entry name" value="Cytochrome c-like domain"/>
    <property type="match status" value="1"/>
</dbReference>
<keyword evidence="9" id="KW-1185">Reference proteome</keyword>
<gene>
    <name evidence="8" type="ORF">ACFFJ8_12635</name>
</gene>
<organism evidence="8 9">
    <name type="scientific">Paenibacillus mendelii</name>
    <dbReference type="NCBI Taxonomy" id="206163"/>
    <lineage>
        <taxon>Bacteria</taxon>
        <taxon>Bacillati</taxon>
        <taxon>Bacillota</taxon>
        <taxon>Bacilli</taxon>
        <taxon>Bacillales</taxon>
        <taxon>Paenibacillaceae</taxon>
        <taxon>Paenibacillus</taxon>
    </lineage>
</organism>
<feature type="domain" description="Cytochrome c" evidence="7">
    <location>
        <begin position="34"/>
        <end position="115"/>
    </location>
</feature>
<keyword evidence="2 6" id="KW-0349">Heme</keyword>
<evidence type="ECO:0000259" key="7">
    <source>
        <dbReference type="PROSITE" id="PS51007"/>
    </source>
</evidence>
<dbReference type="Pfam" id="PF13442">
    <property type="entry name" value="Cytochrome_CBB3"/>
    <property type="match status" value="1"/>
</dbReference>
<evidence type="ECO:0000256" key="2">
    <source>
        <dbReference type="ARBA" id="ARBA00022617"/>
    </source>
</evidence>
<sequence length="115" mass="12339">MMRIHSPKRSFKITRAAVLTAFVVLLTGCGGGQSSSLDGPAQVVKLYKANCISCHGNELQGKMGASTNLQKVGDRMSVAEILKQIQEGGGSMQGFASKLKEDEIKQLAEWLATKK</sequence>
<dbReference type="SUPFAM" id="SSF46626">
    <property type="entry name" value="Cytochrome c"/>
    <property type="match status" value="1"/>
</dbReference>
<dbReference type="PROSITE" id="PS51007">
    <property type="entry name" value="CYTC"/>
    <property type="match status" value="1"/>
</dbReference>
<dbReference type="InterPro" id="IPR036909">
    <property type="entry name" value="Cyt_c-like_dom_sf"/>
</dbReference>
<evidence type="ECO:0000256" key="3">
    <source>
        <dbReference type="ARBA" id="ARBA00022723"/>
    </source>
</evidence>
<keyword evidence="1" id="KW-0813">Transport</keyword>
<keyword evidence="5 6" id="KW-0408">Iron</keyword>
<dbReference type="Proteomes" id="UP001589818">
    <property type="component" value="Unassembled WGS sequence"/>
</dbReference>
<evidence type="ECO:0000256" key="1">
    <source>
        <dbReference type="ARBA" id="ARBA00022448"/>
    </source>
</evidence>
<dbReference type="PANTHER" id="PTHR37823:SF4">
    <property type="entry name" value="MENAQUINOL-CYTOCHROME C REDUCTASE CYTOCHROME B_C SUBUNIT"/>
    <property type="match status" value="1"/>
</dbReference>
<name>A0ABV6J8J8_9BACL</name>
<comment type="caution">
    <text evidence="8">The sequence shown here is derived from an EMBL/GenBank/DDBJ whole genome shotgun (WGS) entry which is preliminary data.</text>
</comment>
<evidence type="ECO:0000313" key="8">
    <source>
        <dbReference type="EMBL" id="MFC0392210.1"/>
    </source>
</evidence>
<protein>
    <submittedName>
        <fullName evidence="8">C-type cytochrome</fullName>
    </submittedName>
</protein>
<dbReference type="PANTHER" id="PTHR37823">
    <property type="entry name" value="CYTOCHROME C-553-LIKE"/>
    <property type="match status" value="1"/>
</dbReference>
<evidence type="ECO:0000256" key="6">
    <source>
        <dbReference type="PROSITE-ProRule" id="PRU00433"/>
    </source>
</evidence>
<dbReference type="EMBL" id="JBHLVF010000017">
    <property type="protein sequence ID" value="MFC0392210.1"/>
    <property type="molecule type" value="Genomic_DNA"/>
</dbReference>
<accession>A0ABV6J8J8</accession>
<evidence type="ECO:0000256" key="4">
    <source>
        <dbReference type="ARBA" id="ARBA00022982"/>
    </source>
</evidence>
<reference evidence="8 9" key="1">
    <citation type="submission" date="2024-09" db="EMBL/GenBank/DDBJ databases">
        <authorList>
            <person name="Sun Q."/>
            <person name="Mori K."/>
        </authorList>
    </citation>
    <scope>NUCLEOTIDE SEQUENCE [LARGE SCALE GENOMIC DNA]</scope>
    <source>
        <strain evidence="8 9">CCM 4839</strain>
    </source>
</reference>
<dbReference type="PROSITE" id="PS51257">
    <property type="entry name" value="PROKAR_LIPOPROTEIN"/>
    <property type="match status" value="1"/>
</dbReference>